<dbReference type="AlphaFoldDB" id="A0A076EU25"/>
<dbReference type="eggNOG" id="COG0251">
    <property type="taxonomic scope" value="Bacteria"/>
</dbReference>
<proteinExistence type="inferred from homology"/>
<dbReference type="Gene3D" id="3.30.1330.40">
    <property type="entry name" value="RutC-like"/>
    <property type="match status" value="1"/>
</dbReference>
<evidence type="ECO:0000256" key="1">
    <source>
        <dbReference type="ARBA" id="ARBA00010552"/>
    </source>
</evidence>
<dbReference type="Pfam" id="PF01042">
    <property type="entry name" value="Ribonuc_L-PSP"/>
    <property type="match status" value="1"/>
</dbReference>
<gene>
    <name evidence="2" type="ORF">EP51_30440</name>
</gene>
<reference evidence="2 3" key="1">
    <citation type="submission" date="2014-07" db="EMBL/GenBank/DDBJ databases">
        <title>Genome Sequence of Rhodococcus opacus Strain R7, a Biodegrader of Mono- and Polycyclic Aromatic Hydrocarbons.</title>
        <authorList>
            <person name="Di Gennaro P."/>
            <person name="Zampolli J."/>
            <person name="Presti I."/>
            <person name="Cappelletti M."/>
            <person name="D'Ursi P."/>
            <person name="Orro A."/>
            <person name="Mezzelani A."/>
            <person name="Milanesi L."/>
        </authorList>
    </citation>
    <scope>NUCLEOTIDE SEQUENCE [LARGE SCALE GENOMIC DNA]</scope>
    <source>
        <strain evidence="2 3">R7</strain>
    </source>
</reference>
<evidence type="ECO:0000313" key="2">
    <source>
        <dbReference type="EMBL" id="AII08708.1"/>
    </source>
</evidence>
<organism evidence="2 3">
    <name type="scientific">Rhodococcus opacus</name>
    <name type="common">Nocardia opaca</name>
    <dbReference type="NCBI Taxonomy" id="37919"/>
    <lineage>
        <taxon>Bacteria</taxon>
        <taxon>Bacillati</taxon>
        <taxon>Actinomycetota</taxon>
        <taxon>Actinomycetes</taxon>
        <taxon>Mycobacteriales</taxon>
        <taxon>Nocardiaceae</taxon>
        <taxon>Rhodococcus</taxon>
    </lineage>
</organism>
<dbReference type="InterPro" id="IPR006056">
    <property type="entry name" value="RidA"/>
</dbReference>
<dbReference type="InterPro" id="IPR035959">
    <property type="entry name" value="RutC-like_sf"/>
</dbReference>
<dbReference type="SUPFAM" id="SSF55298">
    <property type="entry name" value="YjgF-like"/>
    <property type="match status" value="1"/>
</dbReference>
<dbReference type="FunFam" id="3.30.1330.40:FF:000001">
    <property type="entry name" value="L-PSP family endoribonuclease"/>
    <property type="match status" value="1"/>
</dbReference>
<dbReference type="Proteomes" id="UP000028488">
    <property type="component" value="Chromosome"/>
</dbReference>
<accession>A0A076EU25</accession>
<name>A0A076EU25_RHOOP</name>
<protein>
    <submittedName>
        <fullName evidence="2">Endoribonuclease L-PSP</fullName>
    </submittedName>
</protein>
<dbReference type="PANTHER" id="PTHR11803">
    <property type="entry name" value="2-IMINOBUTANOATE/2-IMINOPROPANOATE DEAMINASE RIDA"/>
    <property type="match status" value="1"/>
</dbReference>
<evidence type="ECO:0000313" key="3">
    <source>
        <dbReference type="Proteomes" id="UP000028488"/>
    </source>
</evidence>
<dbReference type="NCBIfam" id="TIGR00004">
    <property type="entry name" value="Rid family detoxifying hydrolase"/>
    <property type="match status" value="1"/>
</dbReference>
<dbReference type="GO" id="GO:0019239">
    <property type="term" value="F:deaminase activity"/>
    <property type="evidence" value="ECO:0007669"/>
    <property type="project" value="TreeGrafter"/>
</dbReference>
<dbReference type="InterPro" id="IPR006175">
    <property type="entry name" value="YjgF/YER057c/UK114"/>
</dbReference>
<dbReference type="PANTHER" id="PTHR11803:SF39">
    <property type="entry name" value="2-IMINOBUTANOATE_2-IMINOPROPANOATE DEAMINASE"/>
    <property type="match status" value="1"/>
</dbReference>
<sequence>MSDTTVIRTEGAPAPAHTFSQGIKKGNMLQVSGQGPMDPVTNKYIAEGDVREQTRRTLENVKAILEAGGASVEDVLMFRVYLTTRDDFAAMNDVYGEFIAENVPNGQLPCRTTVFVDLPHEVMLVEIDALAVTG</sequence>
<dbReference type="EMBL" id="CP008947">
    <property type="protein sequence ID" value="AII08708.1"/>
    <property type="molecule type" value="Genomic_DNA"/>
</dbReference>
<dbReference type="CDD" id="cd00448">
    <property type="entry name" value="YjgF_YER057c_UK114_family"/>
    <property type="match status" value="1"/>
</dbReference>
<comment type="similarity">
    <text evidence="1">Belongs to the RutC family.</text>
</comment>
<dbReference type="RefSeq" id="WP_128641371.1">
    <property type="nucleotide sequence ID" value="NZ_CP008947.1"/>
</dbReference>
<dbReference type="GO" id="GO:0005829">
    <property type="term" value="C:cytosol"/>
    <property type="evidence" value="ECO:0007669"/>
    <property type="project" value="TreeGrafter"/>
</dbReference>